<keyword evidence="2" id="KW-1185">Reference proteome</keyword>
<protein>
    <submittedName>
        <fullName evidence="1">Uncharacterized protein</fullName>
    </submittedName>
</protein>
<name>A0ACB8WLK0_9TELE</name>
<comment type="caution">
    <text evidence="1">The sequence shown here is derived from an EMBL/GenBank/DDBJ whole genome shotgun (WGS) entry which is preliminary data.</text>
</comment>
<dbReference type="Proteomes" id="UP000831701">
    <property type="component" value="Chromosome 9"/>
</dbReference>
<reference evidence="1" key="1">
    <citation type="submission" date="2022-04" db="EMBL/GenBank/DDBJ databases">
        <title>Jade perch genome.</title>
        <authorList>
            <person name="Chao B."/>
        </authorList>
    </citation>
    <scope>NUCLEOTIDE SEQUENCE</scope>
    <source>
        <strain evidence="1">CB-2022</strain>
    </source>
</reference>
<gene>
    <name evidence="1" type="ORF">L3Q82_026396</name>
</gene>
<organism evidence="1 2">
    <name type="scientific">Scortum barcoo</name>
    <name type="common">barcoo grunter</name>
    <dbReference type="NCBI Taxonomy" id="214431"/>
    <lineage>
        <taxon>Eukaryota</taxon>
        <taxon>Metazoa</taxon>
        <taxon>Chordata</taxon>
        <taxon>Craniata</taxon>
        <taxon>Vertebrata</taxon>
        <taxon>Euteleostomi</taxon>
        <taxon>Actinopterygii</taxon>
        <taxon>Neopterygii</taxon>
        <taxon>Teleostei</taxon>
        <taxon>Neoteleostei</taxon>
        <taxon>Acanthomorphata</taxon>
        <taxon>Eupercaria</taxon>
        <taxon>Centrarchiformes</taxon>
        <taxon>Terapontoidei</taxon>
        <taxon>Terapontidae</taxon>
        <taxon>Scortum</taxon>
    </lineage>
</organism>
<proteinExistence type="predicted"/>
<accession>A0ACB8WLK0</accession>
<evidence type="ECO:0000313" key="2">
    <source>
        <dbReference type="Proteomes" id="UP000831701"/>
    </source>
</evidence>
<sequence length="3753" mass="419385">MATWSDFELQELFREASFSLPGYKVREIVEIFIAGDTNKDEKISFEEFVSIYQELKSKEFSETFRKCISRRRGIRSFGGTSGISSEGTQHSYSGVREYAVCVLMRRRWLDQQSLVNWINKALAKDPNRLPTSANMPMNPNVPDESLFTSVRDGILLCKMINLSQPDTIDERVINTKKPTTFKMTENLVLALNSASAIGCMVVNIDAHDLMAGKPHLVLGLFWQIIKVGLFADIEISRNEDLIALLSEGDDLDHLMSLSPEELLLRWDSRAYFYLLDQIALKGERDHKMSIKIDMSGLNEYDLNQRAELMLRQAARLDCRQFVSPRDVTSGNSKLNLAFVANLFNMHPALQRPQINGNDIETPHIEAESKEERTFRNWMNSLGVSPQVNHLYRLSSDLCDGLVILQLYEKINVSVKWKKVNNPPYPVLGGNMKKLENCNYAVELGRNVANFSLVGVGGENLNQGSPVHTLALVWQLMRRYTVQVLSDLGDGEKVADQIILNWVNTTLSQKRKDTQISSFKDKLISTGLPVIDLIDAIAPGNVKWDMVKRGERGVLKAADKLNNAKYAITLARKIGARVYTLPDDLVEVATRRPAVEMEGLEMSAMIPALQELASAGAEEYEQTVQKPRQILCQFIDRILTDVDVVALGLNKKSSSEPACVMLLDFVQHIIKSSSLMFTNPACQPAEYPKTTQSCTDFSKWVAVRLLRVAAAPDCDAIHGRVSAVMCSLLHTLRARAPFIFSRLAQELILLAQDLSNILYNHIATLAGKGHTLGIPAQSRWPVTLECFNISPVCASSYLTPSPLVLSSPAALESLTAVTIGVVTDALRGVVSRHDISVAWETACSLLANGNTRLRKISMVMLRRLVELGGFHEMQGHEFFIAYLQLLETHSYTYATNTNSDENSPYEGELLSLTRCVFQSSVVSHSHFEPIYLSQMFECVCTLGGADVRLGTEVTESLCWLFSFLLSVAVVYGNAASLRRLRVTEICRTLAGTVGTENQAECAEGFLQAALKAEAATAMQKSGDEETPAKKSCKSATSSVSKATKSSDEVDLRVHSEVWAVVNSRLEELLTFLNSDSVKPETTQTLSALKGLALILHLAALPSSPTSPSPLLWVPTETLGRALKSCQSVLEGGAQPVSNQNFFQSAFQTTVRVLDSILYLTLSSRSEDGLQRRVCALLSLPWVCENKSVSAYKSSGFPSWLPAFALRLSFCYSPEVQTDCVSLLALLRGGVYETWRVCVFSKALQSPSEAVRAAAVRAFPLLLHHLGKSHHNLISSTLLYAHTSRLDDSSEQVKKELARIIGQLSCIQSELSQLSDTHTESTRLPEILCHQLSLTTEHAGNTSPSLSVTVVRPFLPLLRQQAPSSVKQAFLEALPHLCQHVSLVGGDSDSRAALCALIGLMEDSDPAVRIRFSQSVCFLLAETTRNPEQGSLSEYILLLVAHLKEAFNNAKLNRDDDLRNTLILTTGEIGRASQGSLVSFSLLRLLHCLLSKSSPVSVAAYTQIRALATAKGLKLQTLFSQYKNPICQFLVESLHSRHASALRSTPDQGSESANQRELALDILAQIAHAFDFPDLHRFLTRTLQVLLPYLAAKASSTGSALIRTLANELKANRREILINNFKYIFSHLVCSCTKEELERAFHYLQSETEIELGSLLRQDFQGLHNELLLRLGEHYQQVFNGLAILASFASNDDPYQGPRDITTPERMADYLQPKLLGILAFFNMQLLSSSAGEKDRKKMALTSVMALMRLMGSKHISSVRVKMMTTLRTGLRYRDDFPLLCCQTWECFVRSVEPAHLGPLLSHVIVALLPLIPLQPKETAAIIRFLILDNREEVNDYLHEIYFLPDHPELKDIHTVLQNYKKLTASSSDLAAALQLSMRAVQHENVDVRIHALTSLRDMMHSNQEWLLRQVCASEAVEPVISNLVSVLLKGCQDSSPEARLLCGECLGELGAVDPGRLDLSHTHTHGDHNTFVSGVDDPNFAHDLLTELTRTFLAYADDVRAQDSAAYAIQELLSIFQCREGRADSPGRRLWRRFPEQIQEILEPHLNSRYKSSQKEVNWSKLKKPVYLSKRGSKFSDWSATWAGYLISKVRHELASKVFTCCSFIIKHDYKVTIYLLPHILLYMLLGCTPAEQQEVTEEMLAVLTEGDGRGGERCQETASSLSQLSIQTVFSMLSHLTQWSRHILYAKPKHDDSGEYQRVVAFLKGIPQDVLAKASLRSKAYTRALMHFEAYISENKENVQDHLTFLQTLYAAMHEPDGVRGVNALRREEPSLREQILEHESIGLLRDATACYDRAIQLESDQIGHYHGVMTSMLGLGQLSTVITQVNGVLANKHQWKSELNTYRVEAAWKLGKWDLLEDYLSSDSQSSTWGVRLGQLLLSAKKQDVDAFYEKLKLVRKEQVVPLSAASYECGTYQRGYEYIVRLHMLGELEHTFTELQKKRGCSAPVLRQLPPHWSDRLEMTQNSFRAKEPILALRRALLSLGPQPMSKELVGECWLQSARVARKAGHHQTAFNALLNAENTHLAELVTEKAKWLWSKGDVHQALIVLQKGVAQCFPDDQPLSDPRSLQTKGKAMLLVGRFMDETANFESNAIMKAYKDVTNLLPEWEDGNFYLAKYYDKVMPMVTDNKLEKQGNVIRYIVTYFGKALQFGNQYIYQAMPRMLSLWLDFGAKVCECEKDTIYISLHDSWASRQTDATGAGENQCGGERALCQPGTVPVPDRLLPANLQGVPLQRRGLHRPHDHCGESLPMAYPQQAMWLMTAVSKSSYPMRMNRCNQILKKAISLKQSLEKFIGDANRLTDKLLELCNKPVDGNSTTLSMSVHFKQLKRLVEEPTFSQILIPLQLVLIPTLPSTGGANTQHDAFPGHWAYLDGFDDVVEILASLQKPKKISLKGSDGRSYTMMCKPKDDLRKDCRLMEFNCLINKCLRKDAESRRRELHIRTYAVIPLNEECGIIEWVNNTAGLRHILTKLYKERGIYLSGKELRKLILPKTAPFEEKLRIHKDVLCARHIPVFHEWFLQTFPDPTSWYSSRSAYCRSTAVMSMVGYILGLGDRHGENILFDSFTGECVHVDFNCLFNKGETFDVPEVVPFRLTQNMVHAMGPMGTEGLFRQACEVTLRLMRDQREPLMSVLKTFLHDPLVEWSKQAKGLSKAQANETGEIVNEKAKTHVCDIEQRLQGVIKSRNKVLGLPLSIEGHVHYLIQEATDDKLLSLTVALGRSAFYSTGGPLPSPRGPTGEEDVAMDLTRLAVDAGQFINRAVQYTGESLGQAEKTELEPGLEALLARADATKTWTDRIISQTEVLLQPNPGARLEDRLYEHLDWSVPPRPRVHEGLGDQMIQAGLEIGSNTPYGTALLRCGEAQKQLGEAERKFVQSTNIHFLTPLKSFSEGEYRAIQEERRMLVNKRLDLDIANTRLRKAHEAEREARNLNANPLEDDYLSHVSYMFSFLRVKWLKIWAQEISQAEMELRICQSLFDRQSEMTRRVVEGINNTHTNHMRSLTDFVEAQACYFDECNQHAQELQRQLASIPAVLCSNNWQSEISNAGNQPSASYHVANEPTGLNQLTPIPVVVHQIPDFNQDSWTENPPPRTEKTTTDSSVTSQPPYQTNNNNNNHTISTDGQTAGHCSSANQAFDPVRAPNSDSRPTDQISSRCRTAGTPTNRATATVTNGADSLTAPTTASLTSDLSRTSNGSQTADAAASETVTNDDVAVETLTTNSMATEPQTSNETTSELPTTNGEDVQEVSTASQSVVQ</sequence>
<evidence type="ECO:0000313" key="1">
    <source>
        <dbReference type="EMBL" id="KAI3367553.1"/>
    </source>
</evidence>
<dbReference type="EMBL" id="CM041539">
    <property type="protein sequence ID" value="KAI3367553.1"/>
    <property type="molecule type" value="Genomic_DNA"/>
</dbReference>